<evidence type="ECO:0000256" key="1">
    <source>
        <dbReference type="ARBA" id="ARBA00006484"/>
    </source>
</evidence>
<dbReference type="PROSITE" id="PS00061">
    <property type="entry name" value="ADH_SHORT"/>
    <property type="match status" value="1"/>
</dbReference>
<comment type="caution">
    <text evidence="5">The sequence shown here is derived from an EMBL/GenBank/DDBJ whole genome shotgun (WGS) entry which is preliminary data.</text>
</comment>
<proteinExistence type="inferred from homology"/>
<dbReference type="PRINTS" id="PR00080">
    <property type="entry name" value="SDRFAMILY"/>
</dbReference>
<comment type="similarity">
    <text evidence="1 4">Belongs to the short-chain dehydrogenases/reductases (SDR) family.</text>
</comment>
<dbReference type="RefSeq" id="WP_120320547.1">
    <property type="nucleotide sequence ID" value="NZ_BONH01000032.1"/>
</dbReference>
<dbReference type="Gene3D" id="3.40.50.720">
    <property type="entry name" value="NAD(P)-binding Rossmann-like Domain"/>
    <property type="match status" value="1"/>
</dbReference>
<dbReference type="InterPro" id="IPR020904">
    <property type="entry name" value="Sc_DH/Rdtase_CS"/>
</dbReference>
<keyword evidence="3" id="KW-0560">Oxidoreductase</keyword>
<dbReference type="PANTHER" id="PTHR43490">
    <property type="entry name" value="(+)-NEOMENTHOL DEHYDROGENASE"/>
    <property type="match status" value="1"/>
</dbReference>
<dbReference type="PANTHER" id="PTHR43490:SF99">
    <property type="entry name" value="SHORT-CHAIN DEHYDROGENASE_REDUCTASE"/>
    <property type="match status" value="1"/>
</dbReference>
<evidence type="ECO:0000256" key="3">
    <source>
        <dbReference type="ARBA" id="ARBA00023002"/>
    </source>
</evidence>
<dbReference type="EMBL" id="BONH01000032">
    <property type="protein sequence ID" value="GIG00820.1"/>
    <property type="molecule type" value="Genomic_DNA"/>
</dbReference>
<evidence type="ECO:0000313" key="5">
    <source>
        <dbReference type="EMBL" id="GIG00820.1"/>
    </source>
</evidence>
<evidence type="ECO:0000256" key="2">
    <source>
        <dbReference type="ARBA" id="ARBA00022857"/>
    </source>
</evidence>
<evidence type="ECO:0000313" key="6">
    <source>
        <dbReference type="Proteomes" id="UP000659904"/>
    </source>
</evidence>
<dbReference type="PRINTS" id="PR00081">
    <property type="entry name" value="GDHRDH"/>
</dbReference>
<dbReference type="Proteomes" id="UP000659904">
    <property type="component" value="Unassembled WGS sequence"/>
</dbReference>
<dbReference type="SUPFAM" id="SSF51735">
    <property type="entry name" value="NAD(P)-binding Rossmann-fold domains"/>
    <property type="match status" value="1"/>
</dbReference>
<organism evidence="5 6">
    <name type="scientific">Catellatospora citrea</name>
    <dbReference type="NCBI Taxonomy" id="53366"/>
    <lineage>
        <taxon>Bacteria</taxon>
        <taxon>Bacillati</taxon>
        <taxon>Actinomycetota</taxon>
        <taxon>Actinomycetes</taxon>
        <taxon>Micromonosporales</taxon>
        <taxon>Micromonosporaceae</taxon>
        <taxon>Catellatospora</taxon>
    </lineage>
</organism>
<dbReference type="AlphaFoldDB" id="A0A8J3KRT9"/>
<keyword evidence="6" id="KW-1185">Reference proteome</keyword>
<evidence type="ECO:0000256" key="4">
    <source>
        <dbReference type="RuleBase" id="RU000363"/>
    </source>
</evidence>
<keyword evidence="2" id="KW-0521">NADP</keyword>
<sequence>MTQDQPRIVVVTGANRGIGRELVRQLYVRGDTAVLGSRDLIKGRDAADEITATAGSGQVVALRMDVTDPSALRAAAGELGERLGRVDVLVNNAAILYDTWQKPATADLDVVRSALETNLFGAWQTTQALLPLLTSGRSPRIVNVSSESGSLTSMGDATPAYSISKAALNALTRQLAAELATDGILVNSVCPGWIATDMGGPGGGPIADGAASVLWAADLPDDGPTGGFFRHGKPLPW</sequence>
<dbReference type="InterPro" id="IPR036291">
    <property type="entry name" value="NAD(P)-bd_dom_sf"/>
</dbReference>
<dbReference type="InterPro" id="IPR002347">
    <property type="entry name" value="SDR_fam"/>
</dbReference>
<gene>
    <name evidence="5" type="ORF">Cci01nite_59130</name>
</gene>
<protein>
    <submittedName>
        <fullName evidence="5">Short-chain dehydrogenase</fullName>
    </submittedName>
</protein>
<reference evidence="5 6" key="1">
    <citation type="submission" date="2021-01" db="EMBL/GenBank/DDBJ databases">
        <title>Whole genome shotgun sequence of Catellatospora citrea NBRC 14495.</title>
        <authorList>
            <person name="Komaki H."/>
            <person name="Tamura T."/>
        </authorList>
    </citation>
    <scope>NUCLEOTIDE SEQUENCE [LARGE SCALE GENOMIC DNA]</scope>
    <source>
        <strain evidence="5 6">NBRC 14495</strain>
    </source>
</reference>
<accession>A0A8J3KRT9</accession>
<dbReference type="Pfam" id="PF00106">
    <property type="entry name" value="adh_short"/>
    <property type="match status" value="1"/>
</dbReference>
<dbReference type="GO" id="GO:0016491">
    <property type="term" value="F:oxidoreductase activity"/>
    <property type="evidence" value="ECO:0007669"/>
    <property type="project" value="UniProtKB-KW"/>
</dbReference>
<name>A0A8J3KRT9_9ACTN</name>